<dbReference type="RefSeq" id="WP_183512558.1">
    <property type="nucleotide sequence ID" value="NZ_BAABGK010000083.1"/>
</dbReference>
<dbReference type="AlphaFoldDB" id="A0A839QMJ5"/>
<name>A0A839QMJ5_9MICC</name>
<reference evidence="2 3" key="1">
    <citation type="submission" date="2020-08" db="EMBL/GenBank/DDBJ databases">
        <title>Sequencing the genomes of 1000 actinobacteria strains.</title>
        <authorList>
            <person name="Klenk H.-P."/>
        </authorList>
    </citation>
    <scope>NUCLEOTIDE SEQUENCE [LARGE SCALE GENOMIC DNA]</scope>
    <source>
        <strain evidence="2 3">DSM 22826</strain>
    </source>
</reference>
<feature type="transmembrane region" description="Helical" evidence="1">
    <location>
        <begin position="6"/>
        <end position="27"/>
    </location>
</feature>
<evidence type="ECO:0000313" key="2">
    <source>
        <dbReference type="EMBL" id="MBB2996990.1"/>
    </source>
</evidence>
<keyword evidence="1" id="KW-0812">Transmembrane</keyword>
<keyword evidence="1" id="KW-1133">Transmembrane helix</keyword>
<feature type="transmembrane region" description="Helical" evidence="1">
    <location>
        <begin position="34"/>
        <end position="53"/>
    </location>
</feature>
<keyword evidence="1" id="KW-0472">Membrane</keyword>
<evidence type="ECO:0000313" key="3">
    <source>
        <dbReference type="Proteomes" id="UP000523000"/>
    </source>
</evidence>
<proteinExistence type="predicted"/>
<dbReference type="EMBL" id="JACHVS010000002">
    <property type="protein sequence ID" value="MBB2996990.1"/>
    <property type="molecule type" value="Genomic_DNA"/>
</dbReference>
<protein>
    <submittedName>
        <fullName evidence="2">Uncharacterized protein</fullName>
    </submittedName>
</protein>
<keyword evidence="3" id="KW-1185">Reference proteome</keyword>
<gene>
    <name evidence="2" type="ORF">E9229_003237</name>
</gene>
<evidence type="ECO:0000256" key="1">
    <source>
        <dbReference type="SAM" id="Phobius"/>
    </source>
</evidence>
<sequence>MTEPLVLQRGLALALAVGLVLILVSALKGAKDSCMVLLVSAGYFASCVSMSIVR</sequence>
<organism evidence="2 3">
    <name type="scientific">Paeniglutamicibacter cryotolerans</name>
    <dbReference type="NCBI Taxonomy" id="670079"/>
    <lineage>
        <taxon>Bacteria</taxon>
        <taxon>Bacillati</taxon>
        <taxon>Actinomycetota</taxon>
        <taxon>Actinomycetes</taxon>
        <taxon>Micrococcales</taxon>
        <taxon>Micrococcaceae</taxon>
        <taxon>Paeniglutamicibacter</taxon>
    </lineage>
</organism>
<dbReference type="Proteomes" id="UP000523000">
    <property type="component" value="Unassembled WGS sequence"/>
</dbReference>
<accession>A0A839QMJ5</accession>
<comment type="caution">
    <text evidence="2">The sequence shown here is derived from an EMBL/GenBank/DDBJ whole genome shotgun (WGS) entry which is preliminary data.</text>
</comment>